<protein>
    <recommendedName>
        <fullName evidence="1">F-box domain-containing protein</fullName>
    </recommendedName>
</protein>
<dbReference type="SMART" id="SM00256">
    <property type="entry name" value="FBOX"/>
    <property type="match status" value="1"/>
</dbReference>
<evidence type="ECO:0000313" key="3">
    <source>
        <dbReference type="Proteomes" id="UP000031036"/>
    </source>
</evidence>
<reference evidence="2 3" key="1">
    <citation type="submission" date="2014-11" db="EMBL/GenBank/DDBJ databases">
        <title>Genetic blueprint of the zoonotic pathogen Toxocara canis.</title>
        <authorList>
            <person name="Zhu X.-Q."/>
            <person name="Korhonen P.K."/>
            <person name="Cai H."/>
            <person name="Young N.D."/>
            <person name="Nejsum P."/>
            <person name="von Samson-Himmelstjerna G."/>
            <person name="Boag P.R."/>
            <person name="Tan P."/>
            <person name="Li Q."/>
            <person name="Min J."/>
            <person name="Yang Y."/>
            <person name="Wang X."/>
            <person name="Fang X."/>
            <person name="Hall R.S."/>
            <person name="Hofmann A."/>
            <person name="Sternberg P.W."/>
            <person name="Jex A.R."/>
            <person name="Gasser R.B."/>
        </authorList>
    </citation>
    <scope>NUCLEOTIDE SEQUENCE [LARGE SCALE GENOMIC DNA]</scope>
    <source>
        <strain evidence="2">PN_DK_2014</strain>
    </source>
</reference>
<evidence type="ECO:0000259" key="1">
    <source>
        <dbReference type="PROSITE" id="PS50181"/>
    </source>
</evidence>
<name>A0A0B2V869_TOXCA</name>
<dbReference type="Gene3D" id="3.80.10.10">
    <property type="entry name" value="Ribonuclease Inhibitor"/>
    <property type="match status" value="1"/>
</dbReference>
<evidence type="ECO:0000313" key="2">
    <source>
        <dbReference type="EMBL" id="KHN77704.1"/>
    </source>
</evidence>
<dbReference type="Proteomes" id="UP000031036">
    <property type="component" value="Unassembled WGS sequence"/>
</dbReference>
<dbReference type="InterPro" id="IPR036047">
    <property type="entry name" value="F-box-like_dom_sf"/>
</dbReference>
<keyword evidence="3" id="KW-1185">Reference proteome</keyword>
<gene>
    <name evidence="2" type="ORF">Tcan_04379</name>
</gene>
<dbReference type="SUPFAM" id="SSF81383">
    <property type="entry name" value="F-box domain"/>
    <property type="match status" value="1"/>
</dbReference>
<dbReference type="InterPro" id="IPR032675">
    <property type="entry name" value="LRR_dom_sf"/>
</dbReference>
<sequence>METLFELGEDLAVGAVESKNEYCEHLPDNVLKNIFKYLPYQDICRCHLACKHIHKYLNEHIAEFSRPNLSDLIIESVRDVGWIRQLRLEFRRLEVYGTHACLKKTEFTEIEDESFEPISKLTEAFVSVIKNRCHSIIASGDVTFRYVVVDDDVLKPLMPFFESTTGLFFDHCKIDLSVELLCDLLASSKCVKLGVNECQFVKSTLDDKILSSMSHCDVLALRWCKPKRLPGITYRTLLRWENQKRLPKEIDFEGMSTDFTTFELVSLIKAFEREHHEWFSSPNETSKPPPAEWNLGEVILIDNPYRLLHTIEGIEVRRSALISEDREEYEVLPSWASHIADDSFVVIEFITRASSKRRHAPLSDNI</sequence>
<proteinExistence type="predicted"/>
<dbReference type="AlphaFoldDB" id="A0A0B2V869"/>
<comment type="caution">
    <text evidence="2">The sequence shown here is derived from an EMBL/GenBank/DDBJ whole genome shotgun (WGS) entry which is preliminary data.</text>
</comment>
<dbReference type="EMBL" id="JPKZ01002255">
    <property type="protein sequence ID" value="KHN77704.1"/>
    <property type="molecule type" value="Genomic_DNA"/>
</dbReference>
<accession>A0A0B2V869</accession>
<dbReference type="OrthoDB" id="5893474at2759"/>
<organism evidence="2 3">
    <name type="scientific">Toxocara canis</name>
    <name type="common">Canine roundworm</name>
    <dbReference type="NCBI Taxonomy" id="6265"/>
    <lineage>
        <taxon>Eukaryota</taxon>
        <taxon>Metazoa</taxon>
        <taxon>Ecdysozoa</taxon>
        <taxon>Nematoda</taxon>
        <taxon>Chromadorea</taxon>
        <taxon>Rhabditida</taxon>
        <taxon>Spirurina</taxon>
        <taxon>Ascaridomorpha</taxon>
        <taxon>Ascaridoidea</taxon>
        <taxon>Toxocaridae</taxon>
        <taxon>Toxocara</taxon>
    </lineage>
</organism>
<dbReference type="PROSITE" id="PS50181">
    <property type="entry name" value="FBOX"/>
    <property type="match status" value="1"/>
</dbReference>
<dbReference type="InterPro" id="IPR001810">
    <property type="entry name" value="F-box_dom"/>
</dbReference>
<dbReference type="Pfam" id="PF12937">
    <property type="entry name" value="F-box-like"/>
    <property type="match status" value="1"/>
</dbReference>
<feature type="domain" description="F-box" evidence="1">
    <location>
        <begin position="20"/>
        <end position="67"/>
    </location>
</feature>